<accession>A0ACD3ARN4</accession>
<organism evidence="1 2">
    <name type="scientific">Pluteus cervinus</name>
    <dbReference type="NCBI Taxonomy" id="181527"/>
    <lineage>
        <taxon>Eukaryota</taxon>
        <taxon>Fungi</taxon>
        <taxon>Dikarya</taxon>
        <taxon>Basidiomycota</taxon>
        <taxon>Agaricomycotina</taxon>
        <taxon>Agaricomycetes</taxon>
        <taxon>Agaricomycetidae</taxon>
        <taxon>Agaricales</taxon>
        <taxon>Pluteineae</taxon>
        <taxon>Pluteaceae</taxon>
        <taxon>Pluteus</taxon>
    </lineage>
</organism>
<sequence length="866" mass="96937">MAVDESELEQPTIGRLPIPTRIRLRSTQILTTLPQVVSELLQNSLDAGSRSIEVGVDCEEWTCWIKDDGCGISKAGLELLGSGSEEGRYGTSKAYNSRLSNAASTFGFRGEALASAGDVCCIEIASRTVNSRETWSVISKGGKALYNGPAVRWKRESPGTTVCIRDAFYNLPVRRRSHPSAAKTLETIRREIETYALVFPEVAFTLQNTNTKSEQGASVSRIPKTGSTLSAFRHLYGRALIEHVDEIHSKSGDYQIDGFISLIGAHSKAYQFLYINKHPMSVCELHQTVDSRFNESSFNKNALDEKGDTTLPRSSIRRSPRKTEKKPIYVLNLTLPPDQVDNCLEPSKLSVYVEKSSKVLSFLSSVVQDFLERNRFTSPNVAVPQGQRSTIFASPRKKRKYDFEGDSGYAEDLVPFEIPEEEPIKKSTTTKLLPRGLTRDQDVFWSDDKTGETFVIDPRTGHSYAQKGASTHAEHSAFGYLPGRRTLRPPVEAVNPSGDQIPEWIQTALKSNQVYSGAEKNIRSLCKSLESQHLLEANADRHNCQTTLPKSIWNGDSGSGFMPSTHKLQKADLRSASVVGQIDRKFVACLIRHRPYEDHGDGGDSSDDMKTSLVIVDQHAADERVRVEYFLKELCLGYLHSREGGNDPSEVVQVKRLSPPLPLLLTRDEGRRLKRSTDIQAAFRHWGFHFDFTQSADLDADESPTDSGSAYTQVFLQSIPEMVGEKLLIGEELRDLVKGFIGQVETDLPVFQKEAPESSKRPKDIVEGELRWLQGLRWCPRELVALINSKACRGAIMFNDPLTLDQCERLVQRLSETAFPFQCAHGRPSLIPLLDLTVQEAVFSRDRRKTGRVKWWRLEEEEPVNG</sequence>
<gene>
    <name evidence="1" type="ORF">BDN72DRAFT_898304</name>
</gene>
<evidence type="ECO:0000313" key="2">
    <source>
        <dbReference type="Proteomes" id="UP000308600"/>
    </source>
</evidence>
<name>A0ACD3ARN4_9AGAR</name>
<evidence type="ECO:0000313" key="1">
    <source>
        <dbReference type="EMBL" id="TFK68180.1"/>
    </source>
</evidence>
<protein>
    <submittedName>
        <fullName evidence="1">Uncharacterized protein</fullName>
    </submittedName>
</protein>
<proteinExistence type="predicted"/>
<dbReference type="EMBL" id="ML208357">
    <property type="protein sequence ID" value="TFK68180.1"/>
    <property type="molecule type" value="Genomic_DNA"/>
</dbReference>
<dbReference type="Proteomes" id="UP000308600">
    <property type="component" value="Unassembled WGS sequence"/>
</dbReference>
<reference evidence="1 2" key="1">
    <citation type="journal article" date="2019" name="Nat. Ecol. Evol.">
        <title>Megaphylogeny resolves global patterns of mushroom evolution.</title>
        <authorList>
            <person name="Varga T."/>
            <person name="Krizsan K."/>
            <person name="Foldi C."/>
            <person name="Dima B."/>
            <person name="Sanchez-Garcia M."/>
            <person name="Sanchez-Ramirez S."/>
            <person name="Szollosi G.J."/>
            <person name="Szarkandi J.G."/>
            <person name="Papp V."/>
            <person name="Albert L."/>
            <person name="Andreopoulos W."/>
            <person name="Angelini C."/>
            <person name="Antonin V."/>
            <person name="Barry K.W."/>
            <person name="Bougher N.L."/>
            <person name="Buchanan P."/>
            <person name="Buyck B."/>
            <person name="Bense V."/>
            <person name="Catcheside P."/>
            <person name="Chovatia M."/>
            <person name="Cooper J."/>
            <person name="Damon W."/>
            <person name="Desjardin D."/>
            <person name="Finy P."/>
            <person name="Geml J."/>
            <person name="Haridas S."/>
            <person name="Hughes K."/>
            <person name="Justo A."/>
            <person name="Karasinski D."/>
            <person name="Kautmanova I."/>
            <person name="Kiss B."/>
            <person name="Kocsube S."/>
            <person name="Kotiranta H."/>
            <person name="LaButti K.M."/>
            <person name="Lechner B.E."/>
            <person name="Liimatainen K."/>
            <person name="Lipzen A."/>
            <person name="Lukacs Z."/>
            <person name="Mihaltcheva S."/>
            <person name="Morgado L.N."/>
            <person name="Niskanen T."/>
            <person name="Noordeloos M.E."/>
            <person name="Ohm R.A."/>
            <person name="Ortiz-Santana B."/>
            <person name="Ovrebo C."/>
            <person name="Racz N."/>
            <person name="Riley R."/>
            <person name="Savchenko A."/>
            <person name="Shiryaev A."/>
            <person name="Soop K."/>
            <person name="Spirin V."/>
            <person name="Szebenyi C."/>
            <person name="Tomsovsky M."/>
            <person name="Tulloss R.E."/>
            <person name="Uehling J."/>
            <person name="Grigoriev I.V."/>
            <person name="Vagvolgyi C."/>
            <person name="Papp T."/>
            <person name="Martin F.M."/>
            <person name="Miettinen O."/>
            <person name="Hibbett D.S."/>
            <person name="Nagy L.G."/>
        </authorList>
    </citation>
    <scope>NUCLEOTIDE SEQUENCE [LARGE SCALE GENOMIC DNA]</scope>
    <source>
        <strain evidence="1 2">NL-1719</strain>
    </source>
</reference>
<keyword evidence="2" id="KW-1185">Reference proteome</keyword>